<gene>
    <name evidence="2" type="ORF">GO816_06545</name>
</gene>
<evidence type="ECO:0000313" key="3">
    <source>
        <dbReference type="Proteomes" id="UP000434850"/>
    </source>
</evidence>
<name>A0A6I4I9V9_9SPHI</name>
<evidence type="ECO:0000313" key="2">
    <source>
        <dbReference type="EMBL" id="MVN90778.1"/>
    </source>
</evidence>
<keyword evidence="1" id="KW-0732">Signal</keyword>
<accession>A0A6I4I9V9</accession>
<sequence>MKKLFLCIALVATATTYTQAQTADTTATRPYQSNSSPNIEFSTKALVNGLKTADEVWRKKLHNDSLAAARTASKDIYYSNMPTAVKRNEEQDHMPVARAGDKSTNYTILVKRVKIKQVLPEGQIQGTYNTDKSGIN</sequence>
<keyword evidence="3" id="KW-1185">Reference proteome</keyword>
<dbReference type="Proteomes" id="UP000434850">
    <property type="component" value="Unassembled WGS sequence"/>
</dbReference>
<feature type="chain" id="PRO_5026087766" evidence="1">
    <location>
        <begin position="21"/>
        <end position="136"/>
    </location>
</feature>
<dbReference type="OrthoDB" id="9771883at2"/>
<comment type="caution">
    <text evidence="2">The sequence shown here is derived from an EMBL/GenBank/DDBJ whole genome shotgun (WGS) entry which is preliminary data.</text>
</comment>
<dbReference type="EMBL" id="WQLA01000002">
    <property type="protein sequence ID" value="MVN90778.1"/>
    <property type="molecule type" value="Genomic_DNA"/>
</dbReference>
<reference evidence="2 3" key="1">
    <citation type="submission" date="2019-12" db="EMBL/GenBank/DDBJ databases">
        <title>Mucilaginibacter sp. HME9299 genome sequencing and assembly.</title>
        <authorList>
            <person name="Kang H."/>
            <person name="Kim H."/>
            <person name="Joh K."/>
        </authorList>
    </citation>
    <scope>NUCLEOTIDE SEQUENCE [LARGE SCALE GENOMIC DNA]</scope>
    <source>
        <strain evidence="2 3">HME9299</strain>
    </source>
</reference>
<dbReference type="RefSeq" id="WP_157540549.1">
    <property type="nucleotide sequence ID" value="NZ_WQLA01000002.1"/>
</dbReference>
<feature type="signal peptide" evidence="1">
    <location>
        <begin position="1"/>
        <end position="20"/>
    </location>
</feature>
<evidence type="ECO:0000256" key="1">
    <source>
        <dbReference type="SAM" id="SignalP"/>
    </source>
</evidence>
<proteinExistence type="predicted"/>
<organism evidence="2 3">
    <name type="scientific">Mucilaginibacter aquatilis</name>
    <dbReference type="NCBI Taxonomy" id="1517760"/>
    <lineage>
        <taxon>Bacteria</taxon>
        <taxon>Pseudomonadati</taxon>
        <taxon>Bacteroidota</taxon>
        <taxon>Sphingobacteriia</taxon>
        <taxon>Sphingobacteriales</taxon>
        <taxon>Sphingobacteriaceae</taxon>
        <taxon>Mucilaginibacter</taxon>
    </lineage>
</organism>
<dbReference type="AlphaFoldDB" id="A0A6I4I9V9"/>
<protein>
    <submittedName>
        <fullName evidence="2">Uncharacterized protein</fullName>
    </submittedName>
</protein>